<dbReference type="CDD" id="cd03469">
    <property type="entry name" value="Rieske_RO_Alpha_N"/>
    <property type="match status" value="1"/>
</dbReference>
<sequence length="400" mass="45154">MKDDIRPLRWASKYPELGMDPLPTSPCVDPAYFELEREKVFMKTWLKVGRVEEIGNPGDYKVKKIAVAKTSVILIHGKDGKIRGFHNTCSHRGNKVVVETGEETFGRSKAAVVSCRFHGWVYDARGALVEVPEAERFAPCFARDDHGLAPVHTEVWEGFIFVNFDSGTPAPLADYLGEFAEHFAGFPFNEMTRTFSYHTTLNCNWKIALDAFAEAYHVPTIHAGSFPGAFTTGLADVKLMGDHRTAGVCLTRTANLLPVARMSAERTIASTVFTHGASALPPMVNPSRREDFAFELSVCFPNILVHVAEGTWFTHQFWPLSHDRTLWEGKYYVREPKTNSERWAIEYAQCLQRNAWLEDTGTMEDTHEALASGSKKYMVLQDEEILVRHGYHVLDQYIES</sequence>
<evidence type="ECO:0000313" key="10">
    <source>
        <dbReference type="Proteomes" id="UP000433577"/>
    </source>
</evidence>
<name>A0A7Z2GS00_9BURK</name>
<dbReference type="AlphaFoldDB" id="A0A7Z2GS00"/>
<dbReference type="Proteomes" id="UP000433577">
    <property type="component" value="Chromosome 4"/>
</dbReference>
<dbReference type="SUPFAM" id="SSF55961">
    <property type="entry name" value="Bet v1-like"/>
    <property type="match status" value="1"/>
</dbReference>
<dbReference type="Gene3D" id="3.90.380.10">
    <property type="entry name" value="Naphthalene 1,2-dioxygenase Alpha Subunit, Chain A, domain 1"/>
    <property type="match status" value="1"/>
</dbReference>
<dbReference type="KEGG" id="pacs:FAZ98_33510"/>
<keyword evidence="3" id="KW-0001">2Fe-2S</keyword>
<keyword evidence="10" id="KW-1185">Reference proteome</keyword>
<evidence type="ECO:0000256" key="7">
    <source>
        <dbReference type="ARBA" id="ARBA00023014"/>
    </source>
</evidence>
<evidence type="ECO:0000313" key="9">
    <source>
        <dbReference type="EMBL" id="QGZ66670.1"/>
    </source>
</evidence>
<dbReference type="PANTHER" id="PTHR43756">
    <property type="entry name" value="CHOLINE MONOOXYGENASE, CHLOROPLASTIC"/>
    <property type="match status" value="1"/>
</dbReference>
<dbReference type="InterPro" id="IPR001663">
    <property type="entry name" value="Rng_hydr_dOase-A"/>
</dbReference>
<evidence type="ECO:0000256" key="2">
    <source>
        <dbReference type="ARBA" id="ARBA00008751"/>
    </source>
</evidence>
<dbReference type="OrthoDB" id="9790995at2"/>
<dbReference type="SUPFAM" id="SSF50022">
    <property type="entry name" value="ISP domain"/>
    <property type="match status" value="1"/>
</dbReference>
<dbReference type="Gene3D" id="2.102.10.10">
    <property type="entry name" value="Rieske [2Fe-2S] iron-sulphur domain"/>
    <property type="match status" value="1"/>
</dbReference>
<evidence type="ECO:0000256" key="4">
    <source>
        <dbReference type="ARBA" id="ARBA00022723"/>
    </source>
</evidence>
<dbReference type="InterPro" id="IPR015879">
    <property type="entry name" value="Ring_hydroxy_dOase_asu_C_dom"/>
</dbReference>
<dbReference type="RefSeq" id="WP_158958230.1">
    <property type="nucleotide sequence ID" value="NZ_CP046916.1"/>
</dbReference>
<evidence type="ECO:0000256" key="6">
    <source>
        <dbReference type="ARBA" id="ARBA00023004"/>
    </source>
</evidence>
<keyword evidence="5" id="KW-0560">Oxidoreductase</keyword>
<organism evidence="9 10">
    <name type="scientific">Paraburkholderia acidisoli</name>
    <dbReference type="NCBI Taxonomy" id="2571748"/>
    <lineage>
        <taxon>Bacteria</taxon>
        <taxon>Pseudomonadati</taxon>
        <taxon>Pseudomonadota</taxon>
        <taxon>Betaproteobacteria</taxon>
        <taxon>Burkholderiales</taxon>
        <taxon>Burkholderiaceae</taxon>
        <taxon>Paraburkholderia</taxon>
    </lineage>
</organism>
<keyword evidence="7" id="KW-0411">Iron-sulfur</keyword>
<dbReference type="PANTHER" id="PTHR43756:SF5">
    <property type="entry name" value="CHOLINE MONOOXYGENASE, CHLOROPLASTIC"/>
    <property type="match status" value="1"/>
</dbReference>
<dbReference type="GO" id="GO:0016491">
    <property type="term" value="F:oxidoreductase activity"/>
    <property type="evidence" value="ECO:0007669"/>
    <property type="project" value="UniProtKB-KW"/>
</dbReference>
<feature type="domain" description="Rieske" evidence="8">
    <location>
        <begin position="45"/>
        <end position="162"/>
    </location>
</feature>
<comment type="similarity">
    <text evidence="2">Belongs to the bacterial ring-hydroxylating dioxygenase alpha subunit family.</text>
</comment>
<accession>A0A7Z2GS00</accession>
<keyword evidence="4" id="KW-0479">Metal-binding</keyword>
<dbReference type="PRINTS" id="PR00090">
    <property type="entry name" value="RNGDIOXGNASE"/>
</dbReference>
<gene>
    <name evidence="9" type="ORF">FAZ98_33510</name>
</gene>
<comment type="cofactor">
    <cofactor evidence="1">
        <name>Fe cation</name>
        <dbReference type="ChEBI" id="CHEBI:24875"/>
    </cofactor>
</comment>
<dbReference type="EMBL" id="CP046916">
    <property type="protein sequence ID" value="QGZ66670.1"/>
    <property type="molecule type" value="Genomic_DNA"/>
</dbReference>
<keyword evidence="6" id="KW-0408">Iron</keyword>
<dbReference type="Pfam" id="PF00355">
    <property type="entry name" value="Rieske"/>
    <property type="match status" value="1"/>
</dbReference>
<dbReference type="InterPro" id="IPR036922">
    <property type="entry name" value="Rieske_2Fe-2S_sf"/>
</dbReference>
<reference evidence="9 10" key="1">
    <citation type="submission" date="2019-12" db="EMBL/GenBank/DDBJ databases">
        <title>Paraburkholderia acidiphila 7Q-K02 sp. nov and Paraburkholderia acidisoli DHF22 sp. nov., two strains isolated from forest soil.</title>
        <authorList>
            <person name="Gao Z."/>
            <person name="Qiu L."/>
        </authorList>
    </citation>
    <scope>NUCLEOTIDE SEQUENCE [LARGE SCALE GENOMIC DNA]</scope>
    <source>
        <strain evidence="9 10">DHF22</strain>
    </source>
</reference>
<dbReference type="GO" id="GO:0005506">
    <property type="term" value="F:iron ion binding"/>
    <property type="evidence" value="ECO:0007669"/>
    <property type="project" value="InterPro"/>
</dbReference>
<dbReference type="CDD" id="cd00680">
    <property type="entry name" value="RHO_alpha_C"/>
    <property type="match status" value="1"/>
</dbReference>
<protein>
    <submittedName>
        <fullName evidence="9">Rieske 2Fe-2S domain-containing protein</fullName>
    </submittedName>
</protein>
<evidence type="ECO:0000256" key="1">
    <source>
        <dbReference type="ARBA" id="ARBA00001962"/>
    </source>
</evidence>
<dbReference type="InterPro" id="IPR017941">
    <property type="entry name" value="Rieske_2Fe-2S"/>
</dbReference>
<dbReference type="GO" id="GO:0051537">
    <property type="term" value="F:2 iron, 2 sulfur cluster binding"/>
    <property type="evidence" value="ECO:0007669"/>
    <property type="project" value="UniProtKB-KW"/>
</dbReference>
<proteinExistence type="inferred from homology"/>
<dbReference type="Pfam" id="PF00848">
    <property type="entry name" value="Ring_hydroxyl_A"/>
    <property type="match status" value="1"/>
</dbReference>
<evidence type="ECO:0000256" key="3">
    <source>
        <dbReference type="ARBA" id="ARBA00022714"/>
    </source>
</evidence>
<evidence type="ECO:0000259" key="8">
    <source>
        <dbReference type="PROSITE" id="PS51296"/>
    </source>
</evidence>
<dbReference type="PROSITE" id="PS51296">
    <property type="entry name" value="RIESKE"/>
    <property type="match status" value="1"/>
</dbReference>
<evidence type="ECO:0000256" key="5">
    <source>
        <dbReference type="ARBA" id="ARBA00023002"/>
    </source>
</evidence>